<evidence type="ECO:0000313" key="1">
    <source>
        <dbReference type="EMBL" id="SVD97744.1"/>
    </source>
</evidence>
<dbReference type="InterPro" id="IPR011042">
    <property type="entry name" value="6-blade_b-propeller_TolB-like"/>
</dbReference>
<feature type="non-terminal residue" evidence="1">
    <location>
        <position position="1"/>
    </location>
</feature>
<feature type="non-terminal residue" evidence="1">
    <location>
        <position position="255"/>
    </location>
</feature>
<evidence type="ECO:0008006" key="2">
    <source>
        <dbReference type="Google" id="ProtNLM"/>
    </source>
</evidence>
<reference evidence="1" key="1">
    <citation type="submission" date="2018-05" db="EMBL/GenBank/DDBJ databases">
        <authorList>
            <person name="Lanie J.A."/>
            <person name="Ng W.-L."/>
            <person name="Kazmierczak K.M."/>
            <person name="Andrzejewski T.M."/>
            <person name="Davidsen T.M."/>
            <person name="Wayne K.J."/>
            <person name="Tettelin H."/>
            <person name="Glass J.I."/>
            <person name="Rusch D."/>
            <person name="Podicherti R."/>
            <person name="Tsui H.-C.T."/>
            <person name="Winkler M.E."/>
        </authorList>
    </citation>
    <scope>NUCLEOTIDE SEQUENCE</scope>
</reference>
<accession>A0A382ZQH5</accession>
<organism evidence="1">
    <name type="scientific">marine metagenome</name>
    <dbReference type="NCBI Taxonomy" id="408172"/>
    <lineage>
        <taxon>unclassified sequences</taxon>
        <taxon>metagenomes</taxon>
        <taxon>ecological metagenomes</taxon>
    </lineage>
</organism>
<name>A0A382ZQH5_9ZZZZ</name>
<gene>
    <name evidence="1" type="ORF">METZ01_LOCUS450598</name>
</gene>
<dbReference type="SUPFAM" id="SSF63825">
    <property type="entry name" value="YWTD domain"/>
    <property type="match status" value="1"/>
</dbReference>
<sequence>QTVTVTGVDDNNSDGHQDYHISLSAANVLTNNPEVTTLAGSSGGYLDATGTSASFASPRGITTDGTNLYVSDTSNNRIRKIVIDNGTVTTLAGSSSYGMVDNAIGTSARFFGPNGITSDGTNLYVADRRNSRIRKIVIDNGTVTTLAGSSQGYLDNATGTSAEFNSPYAITIDGTNLYVADTSNHRIRKIALRGSESVDVALHNLDDDTVVTVAVSSSDTGEASVSPATLTFTEANRNTAQTVTVTGVDDNNSDG</sequence>
<dbReference type="EMBL" id="UINC01185838">
    <property type="protein sequence ID" value="SVD97744.1"/>
    <property type="molecule type" value="Genomic_DNA"/>
</dbReference>
<protein>
    <recommendedName>
        <fullName evidence="2">SMP-30/Gluconolactonase/LRE-like region domain-containing protein</fullName>
    </recommendedName>
</protein>
<proteinExistence type="predicted"/>
<dbReference type="Gene3D" id="2.120.10.30">
    <property type="entry name" value="TolB, C-terminal domain"/>
    <property type="match status" value="2"/>
</dbReference>
<dbReference type="PANTHER" id="PTHR13833:SF71">
    <property type="entry name" value="NHL DOMAIN-CONTAINING PROTEIN"/>
    <property type="match status" value="1"/>
</dbReference>
<dbReference type="AlphaFoldDB" id="A0A382ZQH5"/>
<dbReference type="PANTHER" id="PTHR13833">
    <property type="match status" value="1"/>
</dbReference>